<protein>
    <recommendedName>
        <fullName evidence="3">EcsC family protein</fullName>
    </recommendedName>
</protein>
<dbReference type="Pfam" id="PF12787">
    <property type="entry name" value="EcsC"/>
    <property type="match status" value="1"/>
</dbReference>
<sequence length="275" mass="31420">MPQTDDYEVQKYEIRALSEIKKWEKQKYKGIQKRLQDTVSAPINFVMEKVGPDKFETIEKTIRGVVEKLLHASAFTTDSQKMINKAKKYGVTLKSIDDMQTLPLKMLDECNAKEVKFHKRVATLQGAVAGIGGELLATVDLTTLLLEDFRMIQNIAYCYGFNPEDFVEKKIILRIIEGGIGGSEVKFKILDDIEQLKKEQQDPETYQGINVVTTKFIDRYVKSVAVAMIVRILSCSLPIISMAVSAHSNRDIIEQSSQTALMVYRKRFIERKREE</sequence>
<organism evidence="1 2">
    <name type="scientific">Candidatus Magnetoglobus multicellularis str. Araruama</name>
    <dbReference type="NCBI Taxonomy" id="890399"/>
    <lineage>
        <taxon>Bacteria</taxon>
        <taxon>Pseudomonadati</taxon>
        <taxon>Thermodesulfobacteriota</taxon>
        <taxon>Desulfobacteria</taxon>
        <taxon>Desulfobacterales</taxon>
        <taxon>Desulfobacteraceae</taxon>
        <taxon>Candidatus Magnetoglobus</taxon>
    </lineage>
</organism>
<evidence type="ECO:0008006" key="3">
    <source>
        <dbReference type="Google" id="ProtNLM"/>
    </source>
</evidence>
<dbReference type="Proteomes" id="UP000189670">
    <property type="component" value="Unassembled WGS sequence"/>
</dbReference>
<comment type="caution">
    <text evidence="1">The sequence shown here is derived from an EMBL/GenBank/DDBJ whole genome shotgun (WGS) entry which is preliminary data.</text>
</comment>
<name>A0A1V1NQ91_9BACT</name>
<evidence type="ECO:0000313" key="1">
    <source>
        <dbReference type="EMBL" id="ETR64733.1"/>
    </source>
</evidence>
<dbReference type="AlphaFoldDB" id="A0A1V1NQ91"/>
<accession>A0A1V1NQ91</accession>
<dbReference type="PANTHER" id="PTHR41260">
    <property type="entry name" value="PROTEIN ECSC"/>
    <property type="match status" value="1"/>
</dbReference>
<gene>
    <name evidence="1" type="ORF">OMM_15418</name>
</gene>
<dbReference type="PANTHER" id="PTHR41260:SF1">
    <property type="entry name" value="PROTEIN ECSC"/>
    <property type="match status" value="1"/>
</dbReference>
<evidence type="ECO:0000313" key="2">
    <source>
        <dbReference type="Proteomes" id="UP000189670"/>
    </source>
</evidence>
<reference evidence="2" key="1">
    <citation type="submission" date="2012-11" db="EMBL/GenBank/DDBJ databases">
        <authorList>
            <person name="Lucero-Rivera Y.E."/>
            <person name="Tovar-Ramirez D."/>
        </authorList>
    </citation>
    <scope>NUCLEOTIDE SEQUENCE [LARGE SCALE GENOMIC DNA]</scope>
    <source>
        <strain evidence="2">Araruama</strain>
    </source>
</reference>
<dbReference type="InterPro" id="IPR024787">
    <property type="entry name" value="EcsC"/>
</dbReference>
<proteinExistence type="predicted"/>
<dbReference type="EMBL" id="ATBP01003705">
    <property type="protein sequence ID" value="ETR64733.1"/>
    <property type="molecule type" value="Genomic_DNA"/>
</dbReference>